<dbReference type="CDD" id="cd03221">
    <property type="entry name" value="ABCF_EF-3"/>
    <property type="match status" value="2"/>
</dbReference>
<dbReference type="SMART" id="SM00382">
    <property type="entry name" value="AAA"/>
    <property type="match status" value="2"/>
</dbReference>
<dbReference type="PROSITE" id="PS50893">
    <property type="entry name" value="ABC_TRANSPORTER_2"/>
    <property type="match status" value="2"/>
</dbReference>
<evidence type="ECO:0000313" key="6">
    <source>
        <dbReference type="Proteomes" id="UP000779049"/>
    </source>
</evidence>
<dbReference type="InterPro" id="IPR051309">
    <property type="entry name" value="ABCF_ATPase"/>
</dbReference>
<name>A0ABS7L4T7_9FIRM</name>
<dbReference type="Gene3D" id="3.40.50.300">
    <property type="entry name" value="P-loop containing nucleotide triphosphate hydrolases"/>
    <property type="match status" value="2"/>
</dbReference>
<dbReference type="Proteomes" id="UP000779049">
    <property type="component" value="Unassembled WGS sequence"/>
</dbReference>
<proteinExistence type="predicted"/>
<evidence type="ECO:0000256" key="2">
    <source>
        <dbReference type="ARBA" id="ARBA00022840"/>
    </source>
</evidence>
<comment type="caution">
    <text evidence="5">The sequence shown here is derived from an EMBL/GenBank/DDBJ whole genome shotgun (WGS) entry which is preliminary data.</text>
</comment>
<protein>
    <submittedName>
        <fullName evidence="5">ABC-F type ribosomal protection protein</fullName>
    </submittedName>
</protein>
<evidence type="ECO:0000256" key="1">
    <source>
        <dbReference type="ARBA" id="ARBA00022741"/>
    </source>
</evidence>
<sequence length="512" mass="58650">MSQIQVSHLTFGYEGSFDNVFEDVSFVIDTDWKLGFIGRNGKGKTTFLNLLMGNYPYQGKISAAAVFDCFPYEITEENIQMPAADFVEDLKAGCELWRVICELNLLEESAEILYRPFKTLSPGQRGKILLAVLFSGEDDFLLIDEPTNHLDEGARECVKKYLSSKKGFILVSHDRDLLDACIDHVLVLNRQTIEVQAGNFSSWWENKRRKDLFMKTENEKHLKEIGKLKKAAAQSTRWADKNERTKIGYDPVKEHDRPTRAYIGGKTKKMQSRVKQMEKRLKREIDEKEGLLADIEETADLKLMPLVHHKERIVNVKDYSLQYRGADGPVFTDLTFTVERGERIAVCGENGCGKSTLIKMILQKANVADTCLPVVESGVCETASGLVISYVDQDTSGLRGTVSEFCIERKLDESLFCAILRQLDFDRAQFAKNMEDYSEGQKKKVLLAASLLTPAHLYIWDEPLNYIDVFSRMQIEKLLLEYEPTMLFVEHDKRFCEKIATKTIWLPFTRRH</sequence>
<keyword evidence="2" id="KW-0067">ATP-binding</keyword>
<dbReference type="SUPFAM" id="SSF52540">
    <property type="entry name" value="P-loop containing nucleoside triphosphate hydrolases"/>
    <property type="match status" value="2"/>
</dbReference>
<evidence type="ECO:0000259" key="4">
    <source>
        <dbReference type="PROSITE" id="PS50893"/>
    </source>
</evidence>
<keyword evidence="3" id="KW-0175">Coiled coil</keyword>
<accession>A0ABS7L4T7</accession>
<dbReference type="Pfam" id="PF00005">
    <property type="entry name" value="ABC_tran"/>
    <property type="match status" value="2"/>
</dbReference>
<organism evidence="5 6">
    <name type="scientific">Sellimonas caecigallum</name>
    <dbReference type="NCBI Taxonomy" id="2592333"/>
    <lineage>
        <taxon>Bacteria</taxon>
        <taxon>Bacillati</taxon>
        <taxon>Bacillota</taxon>
        <taxon>Clostridia</taxon>
        <taxon>Lachnospirales</taxon>
        <taxon>Lachnospiraceae</taxon>
        <taxon>Sellimonas</taxon>
    </lineage>
</organism>
<evidence type="ECO:0000256" key="3">
    <source>
        <dbReference type="SAM" id="Coils"/>
    </source>
</evidence>
<dbReference type="InterPro" id="IPR003593">
    <property type="entry name" value="AAA+_ATPase"/>
</dbReference>
<dbReference type="EMBL" id="VIRV01000002">
    <property type="protein sequence ID" value="MBY0758044.1"/>
    <property type="molecule type" value="Genomic_DNA"/>
</dbReference>
<dbReference type="PANTHER" id="PTHR42855:SF2">
    <property type="entry name" value="DRUG RESISTANCE ABC TRANSPORTER,ATP-BINDING PROTEIN"/>
    <property type="match status" value="1"/>
</dbReference>
<dbReference type="InterPro" id="IPR027417">
    <property type="entry name" value="P-loop_NTPase"/>
</dbReference>
<reference evidence="5 6" key="1">
    <citation type="journal article" date="2020" name="New Microbes New Infect">
        <title>Sellimonas caecigallum sp. nov., description and genome sequence of a new member of the Sellimonas genus isolated from the cecum of feral chicken.</title>
        <authorList>
            <person name="Wongkuna S."/>
            <person name="Ghimire S."/>
            <person name="Antony L."/>
            <person name="Chankhamhaengdecha S."/>
            <person name="Janvilisri T."/>
            <person name="Scaria J."/>
        </authorList>
    </citation>
    <scope>NUCLEOTIDE SEQUENCE [LARGE SCALE GENOMIC DNA]</scope>
    <source>
        <strain evidence="5 6">SW451</strain>
    </source>
</reference>
<gene>
    <name evidence="5" type="primary">abc-f</name>
    <name evidence="5" type="ORF">FLB61_02840</name>
</gene>
<evidence type="ECO:0000313" key="5">
    <source>
        <dbReference type="EMBL" id="MBY0758044.1"/>
    </source>
</evidence>
<keyword evidence="6" id="KW-1185">Reference proteome</keyword>
<dbReference type="PANTHER" id="PTHR42855">
    <property type="entry name" value="ABC TRANSPORTER ATP-BINDING SUBUNIT"/>
    <property type="match status" value="1"/>
</dbReference>
<dbReference type="NCBIfam" id="NF000355">
    <property type="entry name" value="ribo_prot_ABC_F"/>
    <property type="match status" value="1"/>
</dbReference>
<dbReference type="InterPro" id="IPR003439">
    <property type="entry name" value="ABC_transporter-like_ATP-bd"/>
</dbReference>
<dbReference type="RefSeq" id="WP_221919346.1">
    <property type="nucleotide sequence ID" value="NZ_CP173660.1"/>
</dbReference>
<feature type="domain" description="ABC transporter" evidence="4">
    <location>
        <begin position="316"/>
        <end position="512"/>
    </location>
</feature>
<keyword evidence="1" id="KW-0547">Nucleotide-binding</keyword>
<feature type="domain" description="ABC transporter" evidence="4">
    <location>
        <begin position="4"/>
        <end position="216"/>
    </location>
</feature>
<feature type="coiled-coil region" evidence="3">
    <location>
        <begin position="267"/>
        <end position="298"/>
    </location>
</feature>